<dbReference type="OMA" id="VPLATWW"/>
<dbReference type="AlphaFoldDB" id="A0A103XHC4"/>
<feature type="transmembrane region" description="Helical" evidence="7">
    <location>
        <begin position="383"/>
        <end position="401"/>
    </location>
</feature>
<evidence type="ECO:0000256" key="1">
    <source>
        <dbReference type="ARBA" id="ARBA00004478"/>
    </source>
</evidence>
<dbReference type="EMBL" id="LEKV01005093">
    <property type="protein sequence ID" value="KVH90796.1"/>
    <property type="molecule type" value="Genomic_DNA"/>
</dbReference>
<keyword evidence="4" id="KW-0934">Plastid</keyword>
<dbReference type="CDD" id="cd00625">
    <property type="entry name" value="ArsB_NhaD_permease"/>
    <property type="match status" value="1"/>
</dbReference>
<comment type="similarity">
    <text evidence="2">Belongs to the SLC13A/DASS transporter (TC 2.A.47) family. DIT1 subfamily.</text>
</comment>
<proteinExistence type="inferred from homology"/>
<evidence type="ECO:0000256" key="5">
    <source>
        <dbReference type="ARBA" id="ARBA00022989"/>
    </source>
</evidence>
<evidence type="ECO:0000256" key="4">
    <source>
        <dbReference type="ARBA" id="ARBA00022780"/>
    </source>
</evidence>
<keyword evidence="4" id="KW-1001">Plastid inner membrane</keyword>
<evidence type="ECO:0000256" key="2">
    <source>
        <dbReference type="ARBA" id="ARBA00007349"/>
    </source>
</evidence>
<dbReference type="Gramene" id="KVH90796">
    <property type="protein sequence ID" value="KVH90796"/>
    <property type="gene ID" value="Ccrd_007192"/>
</dbReference>
<dbReference type="Pfam" id="PF00939">
    <property type="entry name" value="Na_sulph_symp"/>
    <property type="match status" value="1"/>
</dbReference>
<name>A0A103XHC4_CYNCS</name>
<feature type="transmembrane region" description="Helical" evidence="7">
    <location>
        <begin position="432"/>
        <end position="451"/>
    </location>
</feature>
<dbReference type="PANTHER" id="PTHR42826">
    <property type="entry name" value="DICARBOXYLATE TRANSPORTER 2.1, CHLOROPLASTIC"/>
    <property type="match status" value="1"/>
</dbReference>
<evidence type="ECO:0000256" key="7">
    <source>
        <dbReference type="SAM" id="Phobius"/>
    </source>
</evidence>
<feature type="transmembrane region" description="Helical" evidence="7">
    <location>
        <begin position="285"/>
        <end position="310"/>
    </location>
</feature>
<feature type="transmembrane region" description="Helical" evidence="7">
    <location>
        <begin position="500"/>
        <end position="528"/>
    </location>
</feature>
<feature type="transmembrane region" description="Helical" evidence="7">
    <location>
        <begin position="407"/>
        <end position="425"/>
    </location>
</feature>
<evidence type="ECO:0000313" key="8">
    <source>
        <dbReference type="EMBL" id="KVH90796.1"/>
    </source>
</evidence>
<gene>
    <name evidence="8" type="ORF">Ccrd_007192</name>
</gene>
<dbReference type="GO" id="GO:0015140">
    <property type="term" value="F:malate transmembrane transporter activity"/>
    <property type="evidence" value="ECO:0007669"/>
    <property type="project" value="UniProtKB-ARBA"/>
</dbReference>
<evidence type="ECO:0000313" key="9">
    <source>
        <dbReference type="Proteomes" id="UP000243975"/>
    </source>
</evidence>
<feature type="transmembrane region" description="Helical" evidence="7">
    <location>
        <begin position="146"/>
        <end position="163"/>
    </location>
</feature>
<keyword evidence="5 7" id="KW-1133">Transmembrane helix</keyword>
<feature type="transmembrane region" description="Helical" evidence="7">
    <location>
        <begin position="557"/>
        <end position="580"/>
    </location>
</feature>
<dbReference type="InterPro" id="IPR001898">
    <property type="entry name" value="SLC13A/DASS"/>
</dbReference>
<keyword evidence="6 7" id="KW-0472">Membrane</keyword>
<dbReference type="InterPro" id="IPR030676">
    <property type="entry name" value="CitT-rel"/>
</dbReference>
<protein>
    <submittedName>
        <fullName evidence="8">Sodium/sulfate symporter</fullName>
    </submittedName>
</protein>
<reference evidence="8 9" key="1">
    <citation type="journal article" date="2016" name="Sci. Rep.">
        <title>The genome sequence of the outbreeding globe artichoke constructed de novo incorporating a phase-aware low-pass sequencing strategy of F1 progeny.</title>
        <authorList>
            <person name="Scaglione D."/>
            <person name="Reyes-Chin-Wo S."/>
            <person name="Acquadro A."/>
            <person name="Froenicke L."/>
            <person name="Portis E."/>
            <person name="Beitel C."/>
            <person name="Tirone M."/>
            <person name="Mauro R."/>
            <person name="Lo Monaco A."/>
            <person name="Mauromicale G."/>
            <person name="Faccioli P."/>
            <person name="Cattivelli L."/>
            <person name="Rieseberg L."/>
            <person name="Michelmore R."/>
            <person name="Lanteri S."/>
        </authorList>
    </citation>
    <scope>NUCLEOTIDE SEQUENCE [LARGE SCALE GENOMIC DNA]</scope>
    <source>
        <strain evidence="8">2C</strain>
    </source>
</reference>
<feature type="transmembrane region" description="Helical" evidence="7">
    <location>
        <begin position="123"/>
        <end position="140"/>
    </location>
</feature>
<feature type="transmembrane region" description="Helical" evidence="7">
    <location>
        <begin position="330"/>
        <end position="354"/>
    </location>
</feature>
<accession>A0A103XHC4</accession>
<dbReference type="STRING" id="59895.A0A103XHC4"/>
<feature type="transmembrane region" description="Helical" evidence="7">
    <location>
        <begin position="254"/>
        <end position="273"/>
    </location>
</feature>
<comment type="caution">
    <text evidence="8">The sequence shown here is derived from an EMBL/GenBank/DDBJ whole genome shotgun (WGS) entry which is preliminary data.</text>
</comment>
<feature type="transmembrane region" description="Helical" evidence="7">
    <location>
        <begin position="197"/>
        <end position="213"/>
    </location>
</feature>
<dbReference type="GO" id="GO:0009706">
    <property type="term" value="C:chloroplast inner membrane"/>
    <property type="evidence" value="ECO:0007669"/>
    <property type="project" value="UniProtKB-SubCell"/>
</dbReference>
<evidence type="ECO:0000256" key="6">
    <source>
        <dbReference type="ARBA" id="ARBA00023136"/>
    </source>
</evidence>
<feature type="transmembrane region" description="Helical" evidence="7">
    <location>
        <begin position="225"/>
        <end position="248"/>
    </location>
</feature>
<feature type="transmembrane region" description="Helical" evidence="7">
    <location>
        <begin position="471"/>
        <end position="488"/>
    </location>
</feature>
<organism evidence="8 9">
    <name type="scientific">Cynara cardunculus var. scolymus</name>
    <name type="common">Globe artichoke</name>
    <name type="synonym">Cynara scolymus</name>
    <dbReference type="NCBI Taxonomy" id="59895"/>
    <lineage>
        <taxon>Eukaryota</taxon>
        <taxon>Viridiplantae</taxon>
        <taxon>Streptophyta</taxon>
        <taxon>Embryophyta</taxon>
        <taxon>Tracheophyta</taxon>
        <taxon>Spermatophyta</taxon>
        <taxon>Magnoliopsida</taxon>
        <taxon>eudicotyledons</taxon>
        <taxon>Gunneridae</taxon>
        <taxon>Pentapetalae</taxon>
        <taxon>asterids</taxon>
        <taxon>campanulids</taxon>
        <taxon>Asterales</taxon>
        <taxon>Asteraceae</taxon>
        <taxon>Carduoideae</taxon>
        <taxon>Cardueae</taxon>
        <taxon>Carduinae</taxon>
        <taxon>Cynara</taxon>
    </lineage>
</organism>
<keyword evidence="3 7" id="KW-0812">Transmembrane</keyword>
<keyword evidence="9" id="KW-1185">Reference proteome</keyword>
<dbReference type="NCBIfam" id="TIGR00785">
    <property type="entry name" value="dass"/>
    <property type="match status" value="1"/>
</dbReference>
<dbReference type="Proteomes" id="UP000243975">
    <property type="component" value="Unassembled WGS sequence"/>
</dbReference>
<comment type="subcellular location">
    <subcellularLocation>
        <location evidence="1">Plastid</location>
        <location evidence="1">Chloroplast inner membrane</location>
        <topology evidence="1">Multi-pass membrane protein</topology>
    </subcellularLocation>
</comment>
<sequence>MSNSVLLPVFTHRSSIETPSFIVTMASTALSSVNLGFRSVPAYKRHVSSTQSPSLKLHRSTGQQHLLSSSSYTSTFTSRLPVLNLRSPTRHLNFSVKASAAVVPAKPEPTPAPVPWQGASMKPLVASIATGIILWFVPVPSGVSKIAWQLLSIFLATIVGIITQPLPLGAVALMGLGACVLTKTLTFAAAFSAFGDPIPWLIALAFFFARGFIKTGLGNRIAYQFVSLFGSSSLGLGYSLVFSEALLAPAIPSVSARAGGIFLPLVKSLCVACGSNVGDGTEHKLGSWLMLTCFQTSVISSSMFLTAMAANPLSANLTHNTINQTIGWTLWAKAAIVPGIVSLIVVPFLLYLIYPPSVKSSPDAPKLAKERLEKMGPMTKNEIIMAGTLLLTVGLWIFGGVINVDAVTAAILGLSVLLITGVVTWKECLAESVAWDTLTWFAALIAMAGYLNKYGLINWFSQTVVKFVGGLGLQWQASFGILVLLYFYSHYFFASGAAHIGAMFTAFLSVASALGTPPLFGAMVLSFLSNLMGGLTHYGIGSAPVFYGANYVPLAKWWGYGFLISVVNIIIWLGVGGVWWKFIGLW</sequence>
<evidence type="ECO:0000256" key="3">
    <source>
        <dbReference type="ARBA" id="ARBA00022692"/>
    </source>
</evidence>